<feature type="domain" description="Kinesin-associated microtubule-binding" evidence="1">
    <location>
        <begin position="163"/>
        <end position="235"/>
    </location>
</feature>
<dbReference type="STRING" id="597456.A0A0L7QIR8"/>
<dbReference type="Proteomes" id="UP000053825">
    <property type="component" value="Unassembled WGS sequence"/>
</dbReference>
<dbReference type="OrthoDB" id="6436931at2759"/>
<accession>A0A0L7QIR8</accession>
<sequence length="301" mass="34425">MINNSTTSVKVKHTLEEQIQSNIETIKTDVILETKRNEELADRTTEQGKILINELKSSMNRSCNVLKEYKDLIECNIKDMEPKIDIDKNEVLSLVNDTHKVTLDACKNHEEFLKDRKVKASDTFEEISKKLQNQEMESCILNDKVVGQLQATVHEINKFFNQDIQRDIPTGSTPARKEFSYPRHFVETSPHERILQRFKESRKCVETTENDDDTYTNNDITIKEIANSIALSDSTLLSPLDNTFSASVLNNNSLPEHTNSCNSVDSHAENITQTLDISSISVQSHVQSESEIYMEDENQEK</sequence>
<dbReference type="InterPro" id="IPR025901">
    <property type="entry name" value="Kinesin-assoc_MT-bd_dom"/>
</dbReference>
<proteinExistence type="predicted"/>
<name>A0A0L7QIR8_9HYME</name>
<keyword evidence="3" id="KW-1185">Reference proteome</keyword>
<dbReference type="GO" id="GO:0008017">
    <property type="term" value="F:microtubule binding"/>
    <property type="evidence" value="ECO:0007669"/>
    <property type="project" value="InterPro"/>
</dbReference>
<organism evidence="2 3">
    <name type="scientific">Habropoda laboriosa</name>
    <dbReference type="NCBI Taxonomy" id="597456"/>
    <lineage>
        <taxon>Eukaryota</taxon>
        <taxon>Metazoa</taxon>
        <taxon>Ecdysozoa</taxon>
        <taxon>Arthropoda</taxon>
        <taxon>Hexapoda</taxon>
        <taxon>Insecta</taxon>
        <taxon>Pterygota</taxon>
        <taxon>Neoptera</taxon>
        <taxon>Endopterygota</taxon>
        <taxon>Hymenoptera</taxon>
        <taxon>Apocrita</taxon>
        <taxon>Aculeata</taxon>
        <taxon>Apoidea</taxon>
        <taxon>Anthophila</taxon>
        <taxon>Apidae</taxon>
        <taxon>Habropoda</taxon>
    </lineage>
</organism>
<reference evidence="2 3" key="1">
    <citation type="submission" date="2015-07" db="EMBL/GenBank/DDBJ databases">
        <title>The genome of Habropoda laboriosa.</title>
        <authorList>
            <person name="Pan H."/>
            <person name="Kapheim K."/>
        </authorList>
    </citation>
    <scope>NUCLEOTIDE SEQUENCE [LARGE SCALE GENOMIC DNA]</scope>
    <source>
        <strain evidence="2">0110345459</strain>
    </source>
</reference>
<evidence type="ECO:0000259" key="1">
    <source>
        <dbReference type="Pfam" id="PF13931"/>
    </source>
</evidence>
<evidence type="ECO:0000313" key="3">
    <source>
        <dbReference type="Proteomes" id="UP000053825"/>
    </source>
</evidence>
<evidence type="ECO:0000313" key="2">
    <source>
        <dbReference type="EMBL" id="KOC58537.1"/>
    </source>
</evidence>
<protein>
    <submittedName>
        <fullName evidence="2">Bipolar kinesin KRP-130</fullName>
    </submittedName>
</protein>
<dbReference type="EMBL" id="KQ415618">
    <property type="protein sequence ID" value="KOC58537.1"/>
    <property type="molecule type" value="Genomic_DNA"/>
</dbReference>
<dbReference type="Pfam" id="PF13931">
    <property type="entry name" value="Microtub_bind"/>
    <property type="match status" value="1"/>
</dbReference>
<gene>
    <name evidence="2" type="ORF">WH47_10100</name>
</gene>
<dbReference type="AlphaFoldDB" id="A0A0L7QIR8"/>